<dbReference type="PATRIC" id="fig|1144316.3.peg.2619"/>
<dbReference type="Gene3D" id="2.180.10.10">
    <property type="entry name" value="RHS repeat-associated core"/>
    <property type="match status" value="1"/>
</dbReference>
<dbReference type="Proteomes" id="UP000007509">
    <property type="component" value="Unassembled WGS sequence"/>
</dbReference>
<dbReference type="RefSeq" id="WP_007844256.1">
    <property type="nucleotide sequence ID" value="NZ_AKJY01000047.1"/>
</dbReference>
<comment type="caution">
    <text evidence="1">The sequence shown here is derived from an EMBL/GenBank/DDBJ whole genome shotgun (WGS) entry which is preliminary data.</text>
</comment>
<evidence type="ECO:0008006" key="3">
    <source>
        <dbReference type="Google" id="ProtNLM"/>
    </source>
</evidence>
<dbReference type="AlphaFoldDB" id="J3CGI1"/>
<keyword evidence="2" id="KW-1185">Reference proteome</keyword>
<reference evidence="1 2" key="1">
    <citation type="journal article" date="2012" name="J. Bacteriol.">
        <title>Twenty-one genome sequences from Pseudomonas species and 19 genome sequences from diverse bacteria isolated from the rhizosphere and endosphere of Populus deltoides.</title>
        <authorList>
            <person name="Brown S.D."/>
            <person name="Utturkar S.M."/>
            <person name="Klingeman D.M."/>
            <person name="Johnson C.M."/>
            <person name="Martin S.L."/>
            <person name="Land M.L."/>
            <person name="Lu T.Y."/>
            <person name="Schadt C.W."/>
            <person name="Doktycz M.J."/>
            <person name="Pelletier D.A."/>
        </authorList>
    </citation>
    <scope>NUCLEOTIDE SEQUENCE [LARGE SCALE GENOMIC DNA]</scope>
    <source>
        <strain evidence="1 2">CF314</strain>
    </source>
</reference>
<organism evidence="1 2">
    <name type="scientific">Chryseobacterium populi</name>
    <dbReference type="NCBI Taxonomy" id="1144316"/>
    <lineage>
        <taxon>Bacteria</taxon>
        <taxon>Pseudomonadati</taxon>
        <taxon>Bacteroidota</taxon>
        <taxon>Flavobacteriia</taxon>
        <taxon>Flavobacteriales</taxon>
        <taxon>Weeksellaceae</taxon>
        <taxon>Chryseobacterium group</taxon>
        <taxon>Chryseobacterium</taxon>
    </lineage>
</organism>
<name>J3CGI1_9FLAO</name>
<evidence type="ECO:0000313" key="1">
    <source>
        <dbReference type="EMBL" id="EJL70926.1"/>
    </source>
</evidence>
<sequence>MKKILSFLTIFSSIIYFGQTNDIGSPYNIIPPSPESYYKSQFGNTDINDFKGEPIVSIPLFSLQNGNIPFELELKYIKAGVKVNDIPNSTGTNWILGTGGIITRTINDIADEKVVHTLIHQLPIITSNNPQDWGAYVIQNNKDHEVDIFNFTVGNYSGSFFLDENFQPVILTKDNNCKVEVIGSFSQNYEFKITTNNGTIYHFGGSGFTEKTFNKEDAGAAGVTSFYLKDISSNGTNGTINFEYESIGTLRSITTDIQESYNSSIVTVEEPPCGGHPLPSSAIEQKNNFLKISDPKRIKKIISGDKTISFDYSDDYVLYNKLNNINVYTNNNLLKKYVLNYLDKSDNNNHLQRYFLTDVKFYENNANVLYLKEDYKLEYDQPLEIPERLSKAIDYLGYYNGQSNAIGTLIPNINLFNETNIPAFDNFADRRPVFEFAKYGSLKSITYPTKGKTVFEYEPITEAPKDDTFWMAIDPVNRTDTKDLFPYEFFGKVQYSFSLRSNDQNINTPALKARAVFKMLDDLNNVAYTSQQITISKVTPNLFASVDGEIMFDRTKKYKLVLEIVDNLCSNCEGFVEVKAKKLDIQNGPGIRLKKQYDITENGTINIKRVYYTDFVNIPDIRKNNNVFIPDFSTYFLLQTNIPNPETSTDCGIWGYTGSSTLVNNIKSTPNLSSLEYSSLSLNPDLPEDGNYLNLIDPMYSNITLSFGGDNFEKGGEEKKYMIKSRPSSEVELFSPSFFDLGNDTNFVGSADNLSRLTRSAKERFHKSLSFPNIDGKLLIDKIFEIQNGNIKYNRIIENKYVFNETVNTYNVVGGDVYQSSNGDPYGIKNKFITSYKVSINEALLDETISTDIPNPSLSDNKIIKKVKNYYSLPNNQLTKQSITNPEGSIVETTYQYANDKNNQKLIAANMIGIPLETSVVEKQNTSDTGKTVSRTETIYPDQNNYPTTPTGSLLLPLSLKSYDLLDPASFNEITYVSYDQKGNLQEYKTKDGISVAIVWGYNETQPIAKIVGTNYRYIMSFISAIVTASDSDAATPANEPALITALDNFRKNASLSAYQITTYTYDPLIGVTSITPPSGIREVYIYDTAGRLQEIRQDSKTGKLLKEFKYNYKN</sequence>
<dbReference type="EMBL" id="AKJY01000047">
    <property type="protein sequence ID" value="EJL70926.1"/>
    <property type="molecule type" value="Genomic_DNA"/>
</dbReference>
<proteinExistence type="predicted"/>
<evidence type="ECO:0000313" key="2">
    <source>
        <dbReference type="Proteomes" id="UP000007509"/>
    </source>
</evidence>
<gene>
    <name evidence="1" type="ORF">PMI13_02600</name>
</gene>
<accession>J3CGI1</accession>
<protein>
    <recommendedName>
        <fullName evidence="3">YD repeat-containing protein</fullName>
    </recommendedName>
</protein>